<dbReference type="RefSeq" id="WP_067908801.1">
    <property type="nucleotide sequence ID" value="NZ_BSRZ01000005.1"/>
</dbReference>
<evidence type="ECO:0000256" key="1">
    <source>
        <dbReference type="SAM" id="MobiDB-lite"/>
    </source>
</evidence>
<reference evidence="2" key="1">
    <citation type="submission" date="2023-02" db="EMBL/GenBank/DDBJ databases">
        <title>Actinomadura rubrobrunea NBRC 14622.</title>
        <authorList>
            <person name="Ichikawa N."/>
            <person name="Sato H."/>
            <person name="Tonouchi N."/>
        </authorList>
    </citation>
    <scope>NUCLEOTIDE SEQUENCE</scope>
    <source>
        <strain evidence="2">NBRC 14622</strain>
    </source>
</reference>
<evidence type="ECO:0008006" key="4">
    <source>
        <dbReference type="Google" id="ProtNLM"/>
    </source>
</evidence>
<comment type="caution">
    <text evidence="2">The sequence shown here is derived from an EMBL/GenBank/DDBJ whole genome shotgun (WGS) entry which is preliminary data.</text>
</comment>
<evidence type="ECO:0000313" key="2">
    <source>
        <dbReference type="EMBL" id="GLW64294.1"/>
    </source>
</evidence>
<organism evidence="2 3">
    <name type="scientific">Actinomadura rubrobrunea</name>
    <dbReference type="NCBI Taxonomy" id="115335"/>
    <lineage>
        <taxon>Bacteria</taxon>
        <taxon>Bacillati</taxon>
        <taxon>Actinomycetota</taxon>
        <taxon>Actinomycetes</taxon>
        <taxon>Streptosporangiales</taxon>
        <taxon>Thermomonosporaceae</taxon>
        <taxon>Actinomadura</taxon>
    </lineage>
</organism>
<sequence>MTLVAPREELRLSGHPVQHCGVWTVTLMAGRERPEAVTPADLDAVAGRVVDDVVTAATADNTSAAYDWWKVLFALYPNSKPTHATRSRDRAVLLPQVKALFDADEPGARPLPCTFCESPCGTLWSKSELPLFESARALNVLPPGTAGWPVCRGCRVALWALPYGAWVTQGSATVLTCDDENIERRYAATNLRRADRIRQLGFEGLPADAGPEAVALEALREHAGDVGGAATLWTFKNDNQDPWLRVASTRLGVVRFLRAMRADPQCDHGWTKLQSALGRAQRGRAKAVDGATAAARLLFDRENEDGERLPQRLVELARDPDKIPRRTLLAWRALCRLYLEVMCDMDAGRLKPVATLLADWIAKESTRGRFNEFRHAVDRSYDLYRLLKEASSRLALDGRPQEPINELFPLLFAEGPQGWRTRGQLYFDVMAELIVRDVPIGEPGDQQDDEQEQSDSDDYEEAYA</sequence>
<gene>
    <name evidence="2" type="ORF">Arub01_25380</name>
</gene>
<feature type="compositionally biased region" description="Acidic residues" evidence="1">
    <location>
        <begin position="445"/>
        <end position="464"/>
    </location>
</feature>
<protein>
    <recommendedName>
        <fullName evidence="4">Type I-B CRISPR-associated protein Cas8b1/Cst1</fullName>
    </recommendedName>
</protein>
<keyword evidence="3" id="KW-1185">Reference proteome</keyword>
<dbReference type="EMBL" id="BSRZ01000005">
    <property type="protein sequence ID" value="GLW64294.1"/>
    <property type="molecule type" value="Genomic_DNA"/>
</dbReference>
<evidence type="ECO:0000313" key="3">
    <source>
        <dbReference type="Proteomes" id="UP001165124"/>
    </source>
</evidence>
<feature type="region of interest" description="Disordered" evidence="1">
    <location>
        <begin position="440"/>
        <end position="464"/>
    </location>
</feature>
<dbReference type="Proteomes" id="UP001165124">
    <property type="component" value="Unassembled WGS sequence"/>
</dbReference>
<proteinExistence type="predicted"/>
<accession>A0A9W6UUU0</accession>
<name>A0A9W6UUU0_9ACTN</name>
<dbReference type="AlphaFoldDB" id="A0A9W6UUU0"/>